<comment type="caution">
    <text evidence="1">The sequence shown here is derived from an EMBL/GenBank/DDBJ whole genome shotgun (WGS) entry which is preliminary data.</text>
</comment>
<protein>
    <submittedName>
        <fullName evidence="1">Uncharacterized protein</fullName>
    </submittedName>
</protein>
<proteinExistence type="predicted"/>
<organism evidence="1 2">
    <name type="scientific">Pseudomonas syringae pv. primulae</name>
    <dbReference type="NCBI Taxonomy" id="251707"/>
    <lineage>
        <taxon>Bacteria</taxon>
        <taxon>Pseudomonadati</taxon>
        <taxon>Pseudomonadota</taxon>
        <taxon>Gammaproteobacteria</taxon>
        <taxon>Pseudomonadales</taxon>
        <taxon>Pseudomonadaceae</taxon>
        <taxon>Pseudomonas</taxon>
    </lineage>
</organism>
<name>A0A3M4RY55_9PSED</name>
<sequence>MMQLLTVENTSISLPRMPLRTTVCAGATLITLGTETMPAMLWAATRGLKWQTVKMRRLRGDTWQQALEPKLRKTTFMSRWRLNG</sequence>
<evidence type="ECO:0000313" key="2">
    <source>
        <dbReference type="Proteomes" id="UP000276615"/>
    </source>
</evidence>
<dbReference type="EMBL" id="RBRQ01000219">
    <property type="protein sequence ID" value="RMR07376.1"/>
    <property type="molecule type" value="Genomic_DNA"/>
</dbReference>
<reference evidence="1 2" key="1">
    <citation type="submission" date="2018-08" db="EMBL/GenBank/DDBJ databases">
        <title>Recombination of ecologically and evolutionarily significant loci maintains genetic cohesion in the Pseudomonas syringae species complex.</title>
        <authorList>
            <person name="Dillon M."/>
            <person name="Thakur S."/>
            <person name="Almeida R.N.D."/>
            <person name="Weir B.S."/>
            <person name="Guttman D.S."/>
        </authorList>
    </citation>
    <scope>NUCLEOTIDE SEQUENCE [LARGE SCALE GENOMIC DNA]</scope>
    <source>
        <strain evidence="1 2">ICMP 8670</strain>
    </source>
</reference>
<dbReference type="AlphaFoldDB" id="A0A3M4RY55"/>
<gene>
    <name evidence="1" type="ORF">ALP92_101801</name>
</gene>
<accession>A0A3M4RY55</accession>
<dbReference type="Proteomes" id="UP000276615">
    <property type="component" value="Unassembled WGS sequence"/>
</dbReference>
<evidence type="ECO:0000313" key="1">
    <source>
        <dbReference type="EMBL" id="RMR07376.1"/>
    </source>
</evidence>